<evidence type="ECO:0000256" key="6">
    <source>
        <dbReference type="ARBA" id="ARBA00023157"/>
    </source>
</evidence>
<dbReference type="Gramene" id="Kaladp0062s0124.1.v1.1">
    <property type="protein sequence ID" value="Kaladp0062s0124.1.v1.1"/>
    <property type="gene ID" value="Kaladp0062s0124.v1.1"/>
</dbReference>
<dbReference type="Pfam" id="PF00112">
    <property type="entry name" value="Peptidase_C1"/>
    <property type="match status" value="1"/>
</dbReference>
<dbReference type="GO" id="GO:0006508">
    <property type="term" value="P:proteolysis"/>
    <property type="evidence" value="ECO:0007669"/>
    <property type="project" value="UniProtKB-KW"/>
</dbReference>
<feature type="signal peptide" evidence="7">
    <location>
        <begin position="1"/>
        <end position="23"/>
    </location>
</feature>
<evidence type="ECO:0000259" key="9">
    <source>
        <dbReference type="SMART" id="SM00848"/>
    </source>
</evidence>
<keyword evidence="11" id="KW-1185">Reference proteome</keyword>
<dbReference type="InterPro" id="IPR039417">
    <property type="entry name" value="Peptidase_C1A_papain-like"/>
</dbReference>
<dbReference type="FunFam" id="3.90.70.10:FF:000023">
    <property type="entry name" value="Senescence-specific cysteine protease SAG39"/>
    <property type="match status" value="1"/>
</dbReference>
<evidence type="ECO:0000256" key="3">
    <source>
        <dbReference type="ARBA" id="ARBA00022729"/>
    </source>
</evidence>
<name>A0A7N0UDQ1_KALFE</name>
<evidence type="ECO:0000256" key="7">
    <source>
        <dbReference type="SAM" id="SignalP"/>
    </source>
</evidence>
<comment type="similarity">
    <text evidence="1">Belongs to the peptidase C1 family.</text>
</comment>
<dbReference type="Proteomes" id="UP000594263">
    <property type="component" value="Unplaced"/>
</dbReference>
<dbReference type="OMA" id="MESAFFI"/>
<sequence length="324" mass="35111">MASAARQWQFIAAAVFVILSAWASHSAASRALTEAPGRVYVDEAEKEERFKIFKANAEYIDAFNRAGGSSYSLGINKFADMTSQEFRALNGYRRPRSSAETTPFKYENVTDVPSSVDWRKKGAVTPVKNQGRCGCCSAFSAVAAIEGITKLKTGELISLSEQELVDCDRGGEDHGCRGGYMENAFHFIKRNGGLTTEAQYPYRGKDGRCRAANKSSAAEITGYENVPANDENALMKAVANQPVSVVIDAGGRDFQFYSSGVFTGRCGTRQNHGVTAVGYGVADEGEYWLVKNSWGEEGYIRMRRGVVAAEGLCGIAARASYPTA</sequence>
<keyword evidence="4" id="KW-0378">Hydrolase</keyword>
<dbReference type="GO" id="GO:0008234">
    <property type="term" value="F:cysteine-type peptidase activity"/>
    <property type="evidence" value="ECO:0007669"/>
    <property type="project" value="UniProtKB-KW"/>
</dbReference>
<feature type="domain" description="Peptidase C1A papain C-terminal" evidence="8">
    <location>
        <begin position="112"/>
        <end position="323"/>
    </location>
</feature>
<feature type="domain" description="Cathepsin propeptide inhibitor" evidence="9">
    <location>
        <begin position="37"/>
        <end position="86"/>
    </location>
</feature>
<proteinExistence type="inferred from homology"/>
<evidence type="ECO:0000313" key="11">
    <source>
        <dbReference type="Proteomes" id="UP000594263"/>
    </source>
</evidence>
<dbReference type="SUPFAM" id="SSF54001">
    <property type="entry name" value="Cysteine proteinases"/>
    <property type="match status" value="1"/>
</dbReference>
<dbReference type="InterPro" id="IPR013201">
    <property type="entry name" value="Prot_inhib_I29"/>
</dbReference>
<dbReference type="Gene3D" id="3.90.70.10">
    <property type="entry name" value="Cysteine proteinases"/>
    <property type="match status" value="1"/>
</dbReference>
<dbReference type="InterPro" id="IPR038765">
    <property type="entry name" value="Papain-like_cys_pep_sf"/>
</dbReference>
<keyword evidence="3 7" id="KW-0732">Signal</keyword>
<dbReference type="SMART" id="SM00848">
    <property type="entry name" value="Inhibitor_I29"/>
    <property type="match status" value="1"/>
</dbReference>
<dbReference type="CDD" id="cd02248">
    <property type="entry name" value="Peptidase_C1A"/>
    <property type="match status" value="1"/>
</dbReference>
<accession>A0A7N0UDQ1</accession>
<protein>
    <submittedName>
        <fullName evidence="10">Uncharacterized protein</fullName>
    </submittedName>
</protein>
<keyword evidence="5" id="KW-0788">Thiol protease</keyword>
<evidence type="ECO:0000256" key="5">
    <source>
        <dbReference type="ARBA" id="ARBA00022807"/>
    </source>
</evidence>
<dbReference type="EnsemblPlants" id="Kaladp0062s0124.1.v1.1">
    <property type="protein sequence ID" value="Kaladp0062s0124.1.v1.1"/>
    <property type="gene ID" value="Kaladp0062s0124.v1.1"/>
</dbReference>
<dbReference type="PANTHER" id="PTHR12411">
    <property type="entry name" value="CYSTEINE PROTEASE FAMILY C1-RELATED"/>
    <property type="match status" value="1"/>
</dbReference>
<evidence type="ECO:0000259" key="8">
    <source>
        <dbReference type="SMART" id="SM00645"/>
    </source>
</evidence>
<organism evidence="10 11">
    <name type="scientific">Kalanchoe fedtschenkoi</name>
    <name type="common">Lavender scallops</name>
    <name type="synonym">South American air plant</name>
    <dbReference type="NCBI Taxonomy" id="63787"/>
    <lineage>
        <taxon>Eukaryota</taxon>
        <taxon>Viridiplantae</taxon>
        <taxon>Streptophyta</taxon>
        <taxon>Embryophyta</taxon>
        <taxon>Tracheophyta</taxon>
        <taxon>Spermatophyta</taxon>
        <taxon>Magnoliopsida</taxon>
        <taxon>eudicotyledons</taxon>
        <taxon>Gunneridae</taxon>
        <taxon>Pentapetalae</taxon>
        <taxon>Saxifragales</taxon>
        <taxon>Crassulaceae</taxon>
        <taxon>Kalanchoe</taxon>
    </lineage>
</organism>
<dbReference type="AlphaFoldDB" id="A0A7N0UDQ1"/>
<reference evidence="10" key="1">
    <citation type="submission" date="2021-01" db="UniProtKB">
        <authorList>
            <consortium name="EnsemblPlants"/>
        </authorList>
    </citation>
    <scope>IDENTIFICATION</scope>
</reference>
<evidence type="ECO:0000313" key="10">
    <source>
        <dbReference type="EnsemblPlants" id="Kaladp0062s0124.1.v1.1"/>
    </source>
</evidence>
<dbReference type="Pfam" id="PF08246">
    <property type="entry name" value="Inhibitor_I29"/>
    <property type="match status" value="1"/>
</dbReference>
<evidence type="ECO:0000256" key="4">
    <source>
        <dbReference type="ARBA" id="ARBA00022801"/>
    </source>
</evidence>
<dbReference type="InterPro" id="IPR013128">
    <property type="entry name" value="Peptidase_C1A"/>
</dbReference>
<feature type="chain" id="PRO_5029656047" evidence="7">
    <location>
        <begin position="24"/>
        <end position="324"/>
    </location>
</feature>
<dbReference type="SMART" id="SM00645">
    <property type="entry name" value="Pept_C1"/>
    <property type="match status" value="1"/>
</dbReference>
<keyword evidence="6" id="KW-1015">Disulfide bond</keyword>
<evidence type="ECO:0000256" key="1">
    <source>
        <dbReference type="ARBA" id="ARBA00008455"/>
    </source>
</evidence>
<keyword evidence="2" id="KW-0645">Protease</keyword>
<evidence type="ECO:0000256" key="2">
    <source>
        <dbReference type="ARBA" id="ARBA00022670"/>
    </source>
</evidence>
<dbReference type="PRINTS" id="PR00705">
    <property type="entry name" value="PAPAIN"/>
</dbReference>
<dbReference type="InterPro" id="IPR000668">
    <property type="entry name" value="Peptidase_C1A_C"/>
</dbReference>